<keyword evidence="4" id="KW-1185">Reference proteome</keyword>
<proteinExistence type="predicted"/>
<dbReference type="Gene3D" id="3.10.290.10">
    <property type="entry name" value="RNA-binding S4 domain"/>
    <property type="match status" value="1"/>
</dbReference>
<keyword evidence="1" id="KW-0694">RNA-binding</keyword>
<evidence type="ECO:0000256" key="1">
    <source>
        <dbReference type="PROSITE-ProRule" id="PRU00182"/>
    </source>
</evidence>
<dbReference type="GO" id="GO:0003723">
    <property type="term" value="F:RNA binding"/>
    <property type="evidence" value="ECO:0007669"/>
    <property type="project" value="UniProtKB-KW"/>
</dbReference>
<dbReference type="CDD" id="cd00165">
    <property type="entry name" value="S4"/>
    <property type="match status" value="1"/>
</dbReference>
<dbReference type="AlphaFoldDB" id="A0A9X1DFG6"/>
<dbReference type="InterPro" id="IPR036986">
    <property type="entry name" value="S4_RNA-bd_sf"/>
</dbReference>
<dbReference type="SMART" id="SM00363">
    <property type="entry name" value="S4"/>
    <property type="match status" value="1"/>
</dbReference>
<dbReference type="EMBL" id="JAHGAW010000013">
    <property type="protein sequence ID" value="MBT2188962.1"/>
    <property type="molecule type" value="Genomic_DNA"/>
</dbReference>
<evidence type="ECO:0000313" key="4">
    <source>
        <dbReference type="Proteomes" id="UP001138757"/>
    </source>
</evidence>
<evidence type="ECO:0000313" key="3">
    <source>
        <dbReference type="EMBL" id="MBT2188962.1"/>
    </source>
</evidence>
<evidence type="ECO:0000259" key="2">
    <source>
        <dbReference type="SMART" id="SM00363"/>
    </source>
</evidence>
<dbReference type="PROSITE" id="PS50889">
    <property type="entry name" value="S4"/>
    <property type="match status" value="1"/>
</dbReference>
<dbReference type="InterPro" id="IPR002942">
    <property type="entry name" value="S4_RNA-bd"/>
</dbReference>
<dbReference type="Pfam" id="PF01479">
    <property type="entry name" value="S4"/>
    <property type="match status" value="1"/>
</dbReference>
<name>A0A9X1DFG6_9SPHN</name>
<comment type="caution">
    <text evidence="3">The sequence shown here is derived from an EMBL/GenBank/DDBJ whole genome shotgun (WGS) entry which is preliminary data.</text>
</comment>
<sequence length="99" mass="10878">MSGHGPSLRLDKYLWFVRLAPNRSSAQALAERGIVRLNGRRIERAHAPVRIGDLITFPHANVIRVIRVEKLPDRRGPAAEAQLCYSAITPGQIVDDAGG</sequence>
<reference evidence="3" key="1">
    <citation type="submission" date="2021-05" db="EMBL/GenBank/DDBJ databases">
        <title>Genome of Sphingobium sp. strain.</title>
        <authorList>
            <person name="Fan R."/>
        </authorList>
    </citation>
    <scope>NUCLEOTIDE SEQUENCE</scope>
    <source>
        <strain evidence="3">H33</strain>
    </source>
</reference>
<dbReference type="RefSeq" id="WP_214625211.1">
    <property type="nucleotide sequence ID" value="NZ_JAHGAW010000013.1"/>
</dbReference>
<organism evidence="3 4">
    <name type="scientific">Sphingobium nicotianae</name>
    <dbReference type="NCBI Taxonomy" id="2782607"/>
    <lineage>
        <taxon>Bacteria</taxon>
        <taxon>Pseudomonadati</taxon>
        <taxon>Pseudomonadota</taxon>
        <taxon>Alphaproteobacteria</taxon>
        <taxon>Sphingomonadales</taxon>
        <taxon>Sphingomonadaceae</taxon>
        <taxon>Sphingobium</taxon>
    </lineage>
</organism>
<accession>A0A9X1DFG6</accession>
<dbReference type="SUPFAM" id="SSF55174">
    <property type="entry name" value="Alpha-L RNA-binding motif"/>
    <property type="match status" value="1"/>
</dbReference>
<feature type="domain" description="RNA-binding S4" evidence="2">
    <location>
        <begin position="8"/>
        <end position="71"/>
    </location>
</feature>
<protein>
    <submittedName>
        <fullName evidence="3">RNA-binding S4 domain-containing protein</fullName>
    </submittedName>
</protein>
<gene>
    <name evidence="3" type="ORF">KK488_18610</name>
</gene>
<dbReference type="Proteomes" id="UP001138757">
    <property type="component" value="Unassembled WGS sequence"/>
</dbReference>